<dbReference type="Gene3D" id="3.30.70.1450">
    <property type="entry name" value="Regulator of K+ conductance, C-terminal domain"/>
    <property type="match status" value="2"/>
</dbReference>
<proteinExistence type="predicted"/>
<feature type="domain" description="RCK C-terminal" evidence="8">
    <location>
        <begin position="151"/>
        <end position="235"/>
    </location>
</feature>
<dbReference type="InterPro" id="IPR050721">
    <property type="entry name" value="Trk_Ktr_HKT_K-transport"/>
</dbReference>
<evidence type="ECO:0000313" key="9">
    <source>
        <dbReference type="EMBL" id="MBE5037571.1"/>
    </source>
</evidence>
<dbReference type="Pfam" id="PF02254">
    <property type="entry name" value="TrkA_N"/>
    <property type="match status" value="2"/>
</dbReference>
<dbReference type="PRINTS" id="PR00335">
    <property type="entry name" value="KUPTAKETRKA"/>
</dbReference>
<name>A0ABR9R339_9FIRM</name>
<keyword evidence="5" id="KW-0520">NAD</keyword>
<dbReference type="InterPro" id="IPR006036">
    <property type="entry name" value="K_uptake_TrkA"/>
</dbReference>
<feature type="domain" description="RCK C-terminal" evidence="8">
    <location>
        <begin position="383"/>
        <end position="463"/>
    </location>
</feature>
<dbReference type="PROSITE" id="PS51202">
    <property type="entry name" value="RCK_C"/>
    <property type="match status" value="2"/>
</dbReference>
<feature type="domain" description="RCK N-terminal" evidence="7">
    <location>
        <begin position="11"/>
        <end position="130"/>
    </location>
</feature>
<gene>
    <name evidence="9" type="primary">trkA</name>
    <name evidence="9" type="ORF">INF35_07220</name>
</gene>
<dbReference type="Gene3D" id="3.40.50.720">
    <property type="entry name" value="NAD(P)-binding Rossmann-like Domain"/>
    <property type="match status" value="2"/>
</dbReference>
<dbReference type="PANTHER" id="PTHR43833:SF5">
    <property type="entry name" value="TRK SYSTEM POTASSIUM UPTAKE PROTEIN TRKA"/>
    <property type="match status" value="1"/>
</dbReference>
<keyword evidence="6" id="KW-0406">Ion transport</keyword>
<dbReference type="Proteomes" id="UP000768567">
    <property type="component" value="Unassembled WGS sequence"/>
</dbReference>
<organism evidence="9 10">
    <name type="scientific">Gemmiger gallinarum</name>
    <dbReference type="NCBI Taxonomy" id="2779354"/>
    <lineage>
        <taxon>Bacteria</taxon>
        <taxon>Bacillati</taxon>
        <taxon>Bacillota</taxon>
        <taxon>Clostridia</taxon>
        <taxon>Eubacteriales</taxon>
        <taxon>Gemmiger</taxon>
    </lineage>
</organism>
<evidence type="ECO:0000256" key="1">
    <source>
        <dbReference type="ARBA" id="ARBA00017378"/>
    </source>
</evidence>
<keyword evidence="10" id="KW-1185">Reference proteome</keyword>
<keyword evidence="4" id="KW-0630">Potassium</keyword>
<evidence type="ECO:0000256" key="2">
    <source>
        <dbReference type="ARBA" id="ARBA00022448"/>
    </source>
</evidence>
<dbReference type="NCBIfam" id="NF007039">
    <property type="entry name" value="PRK09496.3-2"/>
    <property type="match status" value="1"/>
</dbReference>
<dbReference type="InterPro" id="IPR036291">
    <property type="entry name" value="NAD(P)-bd_dom_sf"/>
</dbReference>
<dbReference type="PROSITE" id="PS51201">
    <property type="entry name" value="RCK_N"/>
    <property type="match status" value="2"/>
</dbReference>
<dbReference type="InterPro" id="IPR036721">
    <property type="entry name" value="RCK_C_sf"/>
</dbReference>
<sequence length="463" mass="50113">MEHKFTHPKKGLNIVIVGCGKVGLSLVDKLSKENHDITIIDRDAGKVQDITNLFDVNGIVGNGANFSTLQEAGIYDTDILIAVTNSDELNLLCCIVAKRVTDCAVIARVRTPEYSQDAAYLKSKLGLAMIINPDLESALEISRILCLPSAVGVTPFARGLAEMIRFRIPEGNRLDDRRLRELGQELAGAVLICAVERGGEVYIPDGSFRLQAGDVVSFIAPTRGSKQFLRRIGLETHQVRDALIIGGSKTGYYLAKQLLRVGVNVELIESDRQHCEELSTQLPKAVILNGDGTDADLLREAGIEHVGAVVPLTGIDEENIMLTLHTQAVSRAKVVTKINRIMFPEAIDRLNLGSVVYPKALVTDAIVAYVRSRTASKGSSNIETLLHLFDNRVEAIEFIASEGSPVVGRPLRELPTRDHLLVACISHKGSILIPGGDDAIQPGDSVIIVTTHTGLSDLSDILA</sequence>
<dbReference type="SUPFAM" id="SSF116726">
    <property type="entry name" value="TrkA C-terminal domain-like"/>
    <property type="match status" value="2"/>
</dbReference>
<evidence type="ECO:0000259" key="7">
    <source>
        <dbReference type="PROSITE" id="PS51201"/>
    </source>
</evidence>
<dbReference type="EMBL" id="JADCKC010000002">
    <property type="protein sequence ID" value="MBE5037571.1"/>
    <property type="molecule type" value="Genomic_DNA"/>
</dbReference>
<dbReference type="SUPFAM" id="SSF51735">
    <property type="entry name" value="NAD(P)-binding Rossmann-fold domains"/>
    <property type="match status" value="2"/>
</dbReference>
<keyword evidence="3" id="KW-0633">Potassium transport</keyword>
<comment type="caution">
    <text evidence="9">The sequence shown here is derived from an EMBL/GenBank/DDBJ whole genome shotgun (WGS) entry which is preliminary data.</text>
</comment>
<reference evidence="9 10" key="1">
    <citation type="submission" date="2020-10" db="EMBL/GenBank/DDBJ databases">
        <title>ChiBAC.</title>
        <authorList>
            <person name="Zenner C."/>
            <person name="Hitch T.C.A."/>
            <person name="Clavel T."/>
        </authorList>
    </citation>
    <scope>NUCLEOTIDE SEQUENCE [LARGE SCALE GENOMIC DNA]</scope>
    <source>
        <strain evidence="9 10">DSM 109015</strain>
    </source>
</reference>
<evidence type="ECO:0000313" key="10">
    <source>
        <dbReference type="Proteomes" id="UP000768567"/>
    </source>
</evidence>
<keyword evidence="2" id="KW-0813">Transport</keyword>
<protein>
    <recommendedName>
        <fullName evidence="1">Trk system potassium uptake protein TrkA</fullName>
    </recommendedName>
</protein>
<dbReference type="NCBIfam" id="NF007033">
    <property type="entry name" value="PRK09496.1-5"/>
    <property type="match status" value="1"/>
</dbReference>
<evidence type="ECO:0000256" key="6">
    <source>
        <dbReference type="ARBA" id="ARBA00023065"/>
    </source>
</evidence>
<accession>A0ABR9R339</accession>
<evidence type="ECO:0000256" key="3">
    <source>
        <dbReference type="ARBA" id="ARBA00022538"/>
    </source>
</evidence>
<dbReference type="InterPro" id="IPR003148">
    <property type="entry name" value="RCK_N"/>
</dbReference>
<dbReference type="Pfam" id="PF02080">
    <property type="entry name" value="TrkA_C"/>
    <property type="match status" value="2"/>
</dbReference>
<feature type="domain" description="RCK N-terminal" evidence="7">
    <location>
        <begin position="239"/>
        <end position="367"/>
    </location>
</feature>
<evidence type="ECO:0000259" key="8">
    <source>
        <dbReference type="PROSITE" id="PS51202"/>
    </source>
</evidence>
<evidence type="ECO:0000256" key="5">
    <source>
        <dbReference type="ARBA" id="ARBA00023027"/>
    </source>
</evidence>
<dbReference type="InterPro" id="IPR006037">
    <property type="entry name" value="RCK_C"/>
</dbReference>
<dbReference type="RefSeq" id="WP_193501001.1">
    <property type="nucleotide sequence ID" value="NZ_JADCKC010000002.1"/>
</dbReference>
<evidence type="ECO:0000256" key="4">
    <source>
        <dbReference type="ARBA" id="ARBA00022958"/>
    </source>
</evidence>
<dbReference type="PANTHER" id="PTHR43833">
    <property type="entry name" value="POTASSIUM CHANNEL PROTEIN 2-RELATED-RELATED"/>
    <property type="match status" value="1"/>
</dbReference>